<protein>
    <submittedName>
        <fullName evidence="6">Precorrin-8X methylmutase CbiC/CobH</fullName>
    </submittedName>
</protein>
<gene>
    <name evidence="6" type="ordered locus">Metin_1234</name>
</gene>
<dbReference type="PANTHER" id="PTHR43588">
    <property type="entry name" value="COBALT-PRECORRIN-8 METHYLMUTASE"/>
    <property type="match status" value="1"/>
</dbReference>
<name>D5VTI4_METIM</name>
<accession>D5VTI4</accession>
<dbReference type="Proteomes" id="UP000002061">
    <property type="component" value="Chromosome"/>
</dbReference>
<evidence type="ECO:0000313" key="7">
    <source>
        <dbReference type="Proteomes" id="UP000002061"/>
    </source>
</evidence>
<reference evidence="6" key="1">
    <citation type="submission" date="2010-04" db="EMBL/GenBank/DDBJ databases">
        <title>Complete sequence of Methanocaldococcus infernus ME.</title>
        <authorList>
            <consortium name="US DOE Joint Genome Institute"/>
            <person name="Lucas S."/>
            <person name="Copeland A."/>
            <person name="Lapidus A."/>
            <person name="Cheng J.-F."/>
            <person name="Bruce D."/>
            <person name="Goodwin L."/>
            <person name="Pitluck S."/>
            <person name="Munk A.C."/>
            <person name="Detter J.C."/>
            <person name="Han C."/>
            <person name="Tapia R."/>
            <person name="Land M."/>
            <person name="Hauser L."/>
            <person name="Kyrpides N."/>
            <person name="Mikhailova N."/>
            <person name="Sieprawska-Lupa M."/>
            <person name="Whitman W.B."/>
            <person name="Woyke T."/>
        </authorList>
    </citation>
    <scope>NUCLEOTIDE SEQUENCE [LARGE SCALE GENOMIC DNA]</scope>
    <source>
        <strain evidence="6">ME</strain>
    </source>
</reference>
<dbReference type="NCBIfam" id="NF004901">
    <property type="entry name" value="PRK06264.1"/>
    <property type="match status" value="1"/>
</dbReference>
<keyword evidence="7" id="KW-1185">Reference proteome</keyword>
<comment type="similarity">
    <text evidence="2">Belongs to the CobH/CbiC family.</text>
</comment>
<dbReference type="GO" id="GO:0016993">
    <property type="term" value="F:precorrin-8X methylmutase activity"/>
    <property type="evidence" value="ECO:0007669"/>
    <property type="project" value="InterPro"/>
</dbReference>
<evidence type="ECO:0000259" key="5">
    <source>
        <dbReference type="Pfam" id="PF02570"/>
    </source>
</evidence>
<dbReference type="UniPathway" id="UPA00148"/>
<dbReference type="Gene3D" id="3.40.50.10230">
    <property type="entry name" value="Cobalamin biosynthesis CobH/CbiC, precorrin-8X methylmutase"/>
    <property type="match status" value="1"/>
</dbReference>
<dbReference type="GO" id="GO:0009236">
    <property type="term" value="P:cobalamin biosynthetic process"/>
    <property type="evidence" value="ECO:0007669"/>
    <property type="project" value="UniProtKB-UniPathway"/>
</dbReference>
<evidence type="ECO:0000256" key="3">
    <source>
        <dbReference type="ARBA" id="ARBA00022573"/>
    </source>
</evidence>
<organism evidence="6 7">
    <name type="scientific">Methanocaldococcus infernus (strain DSM 11812 / JCM 15783 / ME)</name>
    <dbReference type="NCBI Taxonomy" id="573063"/>
    <lineage>
        <taxon>Archaea</taxon>
        <taxon>Methanobacteriati</taxon>
        <taxon>Methanobacteriota</taxon>
        <taxon>Methanomada group</taxon>
        <taxon>Methanococci</taxon>
        <taxon>Methanococcales</taxon>
        <taxon>Methanocaldococcaceae</taxon>
        <taxon>Methanocaldococcus</taxon>
    </lineage>
</organism>
<evidence type="ECO:0000256" key="1">
    <source>
        <dbReference type="ARBA" id="ARBA00004953"/>
    </source>
</evidence>
<dbReference type="KEGG" id="mif:Metin_1234"/>
<dbReference type="Pfam" id="PF02570">
    <property type="entry name" value="CbiC"/>
    <property type="match status" value="1"/>
</dbReference>
<proteinExistence type="inferred from homology"/>
<keyword evidence="3" id="KW-0169">Cobalamin biosynthesis</keyword>
<feature type="domain" description="Cobalamin biosynthesis precorrin-8X methylmutase CobH/CbiC" evidence="5">
    <location>
        <begin position="12"/>
        <end position="200"/>
    </location>
</feature>
<dbReference type="PANTHER" id="PTHR43588:SF1">
    <property type="entry name" value="COBALT-PRECORRIN-8 METHYLMUTASE"/>
    <property type="match status" value="1"/>
</dbReference>
<dbReference type="AlphaFoldDB" id="D5VTI4"/>
<dbReference type="InterPro" id="IPR003722">
    <property type="entry name" value="Cbl_synth_CobH/CbiC"/>
</dbReference>
<dbReference type="InterPro" id="IPR036588">
    <property type="entry name" value="CobH/CbiC_sf"/>
</dbReference>
<dbReference type="eggNOG" id="arCOG02247">
    <property type="taxonomic scope" value="Archaea"/>
</dbReference>
<dbReference type="EMBL" id="CP002009">
    <property type="protein sequence ID" value="ADG13887.1"/>
    <property type="molecule type" value="Genomic_DNA"/>
</dbReference>
<dbReference type="STRING" id="573063.Metin_1234"/>
<evidence type="ECO:0000256" key="4">
    <source>
        <dbReference type="ARBA" id="ARBA00023235"/>
    </source>
</evidence>
<dbReference type="SUPFAM" id="SSF63965">
    <property type="entry name" value="Precorrin-8X methylmutase CbiC/CobH"/>
    <property type="match status" value="1"/>
</dbReference>
<keyword evidence="4" id="KW-0413">Isomerase</keyword>
<dbReference type="HOGENOM" id="CLU_084703_1_0_2"/>
<evidence type="ECO:0000256" key="2">
    <source>
        <dbReference type="ARBA" id="ARBA00009774"/>
    </source>
</evidence>
<evidence type="ECO:0000313" key="6">
    <source>
        <dbReference type="EMBL" id="ADG13887.1"/>
    </source>
</evidence>
<sequence length="208" mass="22831">MFMGASTDEGLEIAKRSRDIVREKIKEYIKNFSEEELEIVERVVHATADPEFAKLLVFKNDPIKEGVRAIKDRVPIVVDVNMVKAGVRYENIICPINNKETLELAKKENITRAKASMRVAKNYIDNGIVVIGNSPTALLEVINLVEHHNVKPRLIIGVPVGFVKAEESKEKLLNLDLPIITCKGAKGGTPVAVSIINGIIAKALGGKA</sequence>
<comment type="pathway">
    <text evidence="1">Cofactor biosynthesis; adenosylcobalamin biosynthesis.</text>
</comment>